<proteinExistence type="predicted"/>
<sequence>MTALTLYDPFDRMQFGPETCFLCGTPTGATDTIPVFPGWLQQRYNLTNKQLQFLDKSIITYPDLTIPCCVVCREQHVQPLEEKIENAHDQGVAGFKALEQKDIFLWLSKIFYGILVRELLNEKNPLIMPEHAVGENPKMFIKFQAFYKLLQALRVPVVFDDFTPYSLFILETAETDDTVPFEYRDELSTMMFSIKMGRVVLICCLLDNGLLQQALNRVYVTIKDKPLHPVQVAEFTARAYYAAYLLNIIPEYFERKASPTDNFFTYDTLIDDITMDIFNPWENSAYAKVLEEMWKKWQITREQILNNPQEPMTMLYDETGALRNIVSFPPIV</sequence>
<protein>
    <submittedName>
        <fullName evidence="1">Uncharacterized protein</fullName>
    </submittedName>
</protein>
<evidence type="ECO:0000313" key="1">
    <source>
        <dbReference type="EMBL" id="KAA5545725.1"/>
    </source>
</evidence>
<name>A0A5M6DK85_9BACT</name>
<dbReference type="Proteomes" id="UP000323426">
    <property type="component" value="Unassembled WGS sequence"/>
</dbReference>
<evidence type="ECO:0000313" key="2">
    <source>
        <dbReference type="Proteomes" id="UP000323426"/>
    </source>
</evidence>
<dbReference type="EMBL" id="VWSF01000008">
    <property type="protein sequence ID" value="KAA5545725.1"/>
    <property type="molecule type" value="Genomic_DNA"/>
</dbReference>
<dbReference type="RefSeq" id="WP_150088728.1">
    <property type="nucleotide sequence ID" value="NZ_VWSF01000008.1"/>
</dbReference>
<accession>A0A5M6DK85</accession>
<organism evidence="1 2">
    <name type="scientific">Adhaeribacter rhizoryzae</name>
    <dbReference type="NCBI Taxonomy" id="2607907"/>
    <lineage>
        <taxon>Bacteria</taxon>
        <taxon>Pseudomonadati</taxon>
        <taxon>Bacteroidota</taxon>
        <taxon>Cytophagia</taxon>
        <taxon>Cytophagales</taxon>
        <taxon>Hymenobacteraceae</taxon>
        <taxon>Adhaeribacter</taxon>
    </lineage>
</organism>
<comment type="caution">
    <text evidence="1">The sequence shown here is derived from an EMBL/GenBank/DDBJ whole genome shotgun (WGS) entry which is preliminary data.</text>
</comment>
<dbReference type="AlphaFoldDB" id="A0A5M6DK85"/>
<reference evidence="1 2" key="1">
    <citation type="submission" date="2019-09" db="EMBL/GenBank/DDBJ databases">
        <title>Genome sequence and assembly of Adhaeribacter sp.</title>
        <authorList>
            <person name="Chhetri G."/>
        </authorList>
    </citation>
    <scope>NUCLEOTIDE SEQUENCE [LARGE SCALE GENOMIC DNA]</scope>
    <source>
        <strain evidence="1 2">DK36</strain>
    </source>
</reference>
<gene>
    <name evidence="1" type="ORF">F0145_12390</name>
</gene>
<keyword evidence="2" id="KW-1185">Reference proteome</keyword>